<gene>
    <name evidence="14" type="ORF">AXG93_2402s1060</name>
</gene>
<evidence type="ECO:0000256" key="10">
    <source>
        <dbReference type="ARBA" id="ARBA00023212"/>
    </source>
</evidence>
<dbReference type="GO" id="GO:0000940">
    <property type="term" value="C:outer kinetochore"/>
    <property type="evidence" value="ECO:0007669"/>
    <property type="project" value="InterPro"/>
</dbReference>
<proteinExistence type="inferred from homology"/>
<keyword evidence="7" id="KW-0493">Microtubule</keyword>
<keyword evidence="11" id="KW-0131">Cell cycle</keyword>
<evidence type="ECO:0000256" key="9">
    <source>
        <dbReference type="ARBA" id="ARBA00022838"/>
    </source>
</evidence>
<keyword evidence="12" id="KW-0137">Centromere</keyword>
<accession>A0A176VT83</accession>
<evidence type="ECO:0000256" key="2">
    <source>
        <dbReference type="ARBA" id="ARBA00004629"/>
    </source>
</evidence>
<evidence type="ECO:0000313" key="15">
    <source>
        <dbReference type="Proteomes" id="UP000077202"/>
    </source>
</evidence>
<evidence type="ECO:0000256" key="11">
    <source>
        <dbReference type="ARBA" id="ARBA00023306"/>
    </source>
</evidence>
<evidence type="ECO:0000313" key="14">
    <source>
        <dbReference type="EMBL" id="OAE24048.1"/>
    </source>
</evidence>
<keyword evidence="4" id="KW-0158">Chromosome</keyword>
<evidence type="ECO:0000256" key="12">
    <source>
        <dbReference type="ARBA" id="ARBA00023328"/>
    </source>
</evidence>
<dbReference type="GO" id="GO:0007059">
    <property type="term" value="P:chromosome segregation"/>
    <property type="evidence" value="ECO:0007669"/>
    <property type="project" value="InterPro"/>
</dbReference>
<evidence type="ECO:0000256" key="3">
    <source>
        <dbReference type="ARBA" id="ARBA00007716"/>
    </source>
</evidence>
<comment type="subcellular location">
    <subcellularLocation>
        <location evidence="2">Chromosome</location>
        <location evidence="2">Centromere</location>
        <location evidence="2">Kinetochore</location>
    </subcellularLocation>
    <subcellularLocation>
        <location evidence="1">Cytoplasm</location>
        <location evidence="1">Cytoskeleton</location>
        <location evidence="1">Spindle</location>
    </subcellularLocation>
</comment>
<evidence type="ECO:0000256" key="7">
    <source>
        <dbReference type="ARBA" id="ARBA00022701"/>
    </source>
</evidence>
<dbReference type="AlphaFoldDB" id="A0A176VT83"/>
<evidence type="ECO:0000256" key="1">
    <source>
        <dbReference type="ARBA" id="ARBA00004186"/>
    </source>
</evidence>
<evidence type="ECO:0000256" key="5">
    <source>
        <dbReference type="ARBA" id="ARBA00022490"/>
    </source>
</evidence>
<feature type="region of interest" description="Disordered" evidence="13">
    <location>
        <begin position="183"/>
        <end position="207"/>
    </location>
</feature>
<dbReference type="PANTHER" id="PTHR48118">
    <property type="entry name" value="SPINDLE AND KINETOCHORE-ASSOCIATED PROTEIN 3"/>
    <property type="match status" value="1"/>
</dbReference>
<dbReference type="GO" id="GO:0000278">
    <property type="term" value="P:mitotic cell cycle"/>
    <property type="evidence" value="ECO:0007669"/>
    <property type="project" value="TreeGrafter"/>
</dbReference>
<dbReference type="GO" id="GO:0051301">
    <property type="term" value="P:cell division"/>
    <property type="evidence" value="ECO:0007669"/>
    <property type="project" value="UniProtKB-KW"/>
</dbReference>
<organism evidence="14 15">
    <name type="scientific">Marchantia polymorpha subsp. ruderalis</name>
    <dbReference type="NCBI Taxonomy" id="1480154"/>
    <lineage>
        <taxon>Eukaryota</taxon>
        <taxon>Viridiplantae</taxon>
        <taxon>Streptophyta</taxon>
        <taxon>Embryophyta</taxon>
        <taxon>Marchantiophyta</taxon>
        <taxon>Marchantiopsida</taxon>
        <taxon>Marchantiidae</taxon>
        <taxon>Marchantiales</taxon>
        <taxon>Marchantiaceae</taxon>
        <taxon>Marchantia</taxon>
    </lineage>
</organism>
<comment type="caution">
    <text evidence="14">The sequence shown here is derived from an EMBL/GenBank/DDBJ whole genome shotgun (WGS) entry which is preliminary data.</text>
</comment>
<dbReference type="InterPro" id="IPR033341">
    <property type="entry name" value="SKA3"/>
</dbReference>
<dbReference type="PANTHER" id="PTHR48118:SF1">
    <property type="entry name" value="SPINDLE AND KINETOCHORE-ASSOCIATED PROTEIN 3"/>
    <property type="match status" value="1"/>
</dbReference>
<keyword evidence="6" id="KW-0132">Cell division</keyword>
<dbReference type="GO" id="GO:0005876">
    <property type="term" value="C:spindle microtubule"/>
    <property type="evidence" value="ECO:0007669"/>
    <property type="project" value="TreeGrafter"/>
</dbReference>
<keyword evidence="9" id="KW-0995">Kinetochore</keyword>
<dbReference type="EMBL" id="LVLJ01002686">
    <property type="protein sequence ID" value="OAE24048.1"/>
    <property type="molecule type" value="Genomic_DNA"/>
</dbReference>
<evidence type="ECO:0000256" key="8">
    <source>
        <dbReference type="ARBA" id="ARBA00022776"/>
    </source>
</evidence>
<reference evidence="14" key="1">
    <citation type="submission" date="2016-03" db="EMBL/GenBank/DDBJ databases">
        <title>Mechanisms controlling the formation of the plant cell surface in tip-growing cells are functionally conserved among land plants.</title>
        <authorList>
            <person name="Honkanen S."/>
            <person name="Jones V.A."/>
            <person name="Morieri G."/>
            <person name="Champion C."/>
            <person name="Hetherington A.J."/>
            <person name="Kelly S."/>
            <person name="Saint-Marcoux D."/>
            <person name="Proust H."/>
            <person name="Prescott H."/>
            <person name="Dolan L."/>
        </authorList>
    </citation>
    <scope>NUCLEOTIDE SEQUENCE [LARGE SCALE GENOMIC DNA]</scope>
    <source>
        <tissue evidence="14">Whole gametophyte</tissue>
    </source>
</reference>
<keyword evidence="15" id="KW-1185">Reference proteome</keyword>
<dbReference type="Proteomes" id="UP000077202">
    <property type="component" value="Unassembled WGS sequence"/>
</dbReference>
<evidence type="ECO:0000256" key="6">
    <source>
        <dbReference type="ARBA" id="ARBA00022618"/>
    </source>
</evidence>
<evidence type="ECO:0000256" key="4">
    <source>
        <dbReference type="ARBA" id="ARBA00022454"/>
    </source>
</evidence>
<protein>
    <submittedName>
        <fullName evidence="14">Uncharacterized protein</fullName>
    </submittedName>
</protein>
<keyword evidence="5" id="KW-0963">Cytoplasm</keyword>
<sequence>MLRRGREISEAQECGFVVQAARSFTEYVSAGARFVLRFEDADLSSFLLDFGDRAAEDAAELEVLEEMTVENVSFQELLANCMELYKQNETSIEELEPQLEQYGYVREGESEKATEEKEMMEMTFVEDLKQRVRSKDPPRESSEKGCKISSMSSVVLTIRRLGESFSLEDFGLSASTLASLARLDPSTPDRYNSPADKKQHKSSDVGSGTAIESIYKAYSPSSTFTPSPKFTPSPGFLSRNNMPFLGLVSDEEYAQVFPWLQKRVSLKELNEAIVKINECMLIKQAGMLQCDSKHAKVLEVDDTVLLKLGSNMKACLLFLVQIDRLVMASSNGRTTYRPSELEKFR</sequence>
<keyword evidence="8" id="KW-0498">Mitosis</keyword>
<comment type="similarity">
    <text evidence="3">Belongs to the SKA3 family.</text>
</comment>
<name>A0A176VT83_MARPO</name>
<evidence type="ECO:0000256" key="13">
    <source>
        <dbReference type="SAM" id="MobiDB-lite"/>
    </source>
</evidence>
<keyword evidence="10" id="KW-0206">Cytoskeleton</keyword>